<keyword evidence="1 3" id="KW-0238">DNA-binding</keyword>
<sequence>MSMDIADGNDPLAPVHPGEILLEEFLKPYGLTPGRVATRLHIARPRIEKLVRGQTPVTIDTALRLERLFGASAQFWLNLQNRYDLEMAKRGVAPDIASIEPFAA</sequence>
<dbReference type="SMART" id="SM00530">
    <property type="entry name" value="HTH_XRE"/>
    <property type="match status" value="1"/>
</dbReference>
<evidence type="ECO:0000256" key="1">
    <source>
        <dbReference type="ARBA" id="ARBA00023125"/>
    </source>
</evidence>
<evidence type="ECO:0000259" key="2">
    <source>
        <dbReference type="PROSITE" id="PS50943"/>
    </source>
</evidence>
<dbReference type="PANTHER" id="PTHR36924">
    <property type="entry name" value="ANTITOXIN HIGA-1"/>
    <property type="match status" value="1"/>
</dbReference>
<dbReference type="PANTHER" id="PTHR36924:SF1">
    <property type="entry name" value="ANTITOXIN HIGA-1"/>
    <property type="match status" value="1"/>
</dbReference>
<dbReference type="KEGG" id="ccs:CCNA_02960"/>
<dbReference type="SUPFAM" id="SSF47413">
    <property type="entry name" value="lambda repressor-like DNA-binding domains"/>
    <property type="match status" value="1"/>
</dbReference>
<dbReference type="AlphaFoldDB" id="A0A0H3CB34"/>
<proteinExistence type="predicted"/>
<dbReference type="InterPro" id="IPR013430">
    <property type="entry name" value="Toxin_antidote_HigA"/>
</dbReference>
<dbReference type="GO" id="GO:0003677">
    <property type="term" value="F:DNA binding"/>
    <property type="evidence" value="ECO:0007669"/>
    <property type="project" value="UniProtKB-KW"/>
</dbReference>
<dbReference type="Pfam" id="PF01381">
    <property type="entry name" value="HTH_3"/>
    <property type="match status" value="1"/>
</dbReference>
<keyword evidence="4" id="KW-1185">Reference proteome</keyword>
<dbReference type="Gene3D" id="1.10.260.40">
    <property type="entry name" value="lambda repressor-like DNA-binding domains"/>
    <property type="match status" value="1"/>
</dbReference>
<dbReference type="RefSeq" id="WP_010920707.1">
    <property type="nucleotide sequence ID" value="NC_011916.1"/>
</dbReference>
<dbReference type="HOGENOM" id="CLU_140230_5_2_5"/>
<name>A0A0H3CB34_CAUVN</name>
<dbReference type="InterPro" id="IPR001387">
    <property type="entry name" value="Cro/C1-type_HTH"/>
</dbReference>
<accession>A0A0H3CB34</accession>
<reference evidence="3 4" key="1">
    <citation type="journal article" date="2010" name="J. Bacteriol.">
        <title>The genetic basis of laboratory adaptation in Caulobacter crescentus.</title>
        <authorList>
            <person name="Marks M.E."/>
            <person name="Castro-Rojas C.M."/>
            <person name="Teiling C."/>
            <person name="Du L."/>
            <person name="Kapatral V."/>
            <person name="Walunas T.L."/>
            <person name="Crosson S."/>
        </authorList>
    </citation>
    <scope>NUCLEOTIDE SEQUENCE [LARGE SCALE GENOMIC DNA]</scope>
    <source>
        <strain evidence="4">NA1000 / CB15N</strain>
    </source>
</reference>
<dbReference type="PhylomeDB" id="A0A0H3CB34"/>
<dbReference type="RefSeq" id="YP_002518333.1">
    <property type="nucleotide sequence ID" value="NC_011916.1"/>
</dbReference>
<dbReference type="EMBL" id="CP001340">
    <property type="protein sequence ID" value="ACL96425.1"/>
    <property type="molecule type" value="Genomic_DNA"/>
</dbReference>
<dbReference type="InterPro" id="IPR010982">
    <property type="entry name" value="Lambda_DNA-bd_dom_sf"/>
</dbReference>
<organism evidence="3 4">
    <name type="scientific">Caulobacter vibrioides (strain NA1000 / CB15N)</name>
    <name type="common">Caulobacter crescentus</name>
    <dbReference type="NCBI Taxonomy" id="565050"/>
    <lineage>
        <taxon>Bacteria</taxon>
        <taxon>Pseudomonadati</taxon>
        <taxon>Pseudomonadota</taxon>
        <taxon>Alphaproteobacteria</taxon>
        <taxon>Caulobacterales</taxon>
        <taxon>Caulobacteraceae</taxon>
        <taxon>Caulobacter</taxon>
    </lineage>
</organism>
<dbReference type="PATRIC" id="fig|565050.3.peg.2885"/>
<dbReference type="SMR" id="A0A0H3CB34"/>
<evidence type="ECO:0000313" key="4">
    <source>
        <dbReference type="Proteomes" id="UP000001364"/>
    </source>
</evidence>
<feature type="domain" description="HTH cro/C1-type" evidence="2">
    <location>
        <begin position="22"/>
        <end position="76"/>
    </location>
</feature>
<gene>
    <name evidence="3" type="ordered locus">CCNA_02960</name>
</gene>
<dbReference type="Proteomes" id="UP000001364">
    <property type="component" value="Chromosome"/>
</dbReference>
<dbReference type="NCBIfam" id="TIGR02607">
    <property type="entry name" value="antidote_HigA"/>
    <property type="match status" value="1"/>
</dbReference>
<evidence type="ECO:0000313" key="3">
    <source>
        <dbReference type="EMBL" id="ACL96425.1"/>
    </source>
</evidence>
<protein>
    <submittedName>
        <fullName evidence="3">HTH DNA-binding protein</fullName>
    </submittedName>
</protein>
<dbReference type="GeneID" id="7333249"/>
<dbReference type="PROSITE" id="PS50943">
    <property type="entry name" value="HTH_CROC1"/>
    <property type="match status" value="1"/>
</dbReference>
<dbReference type="OrthoDB" id="3174593at2"/>